<dbReference type="SMART" id="SM00406">
    <property type="entry name" value="IGv"/>
    <property type="match status" value="1"/>
</dbReference>
<sequence>MAIRSVSIMLTLASFGVLQGNAEIIQGPVEKASERQKLDLQCQHPSVSTENILWYQQLPGHGPRFIVSGYQGETRSSVLEGVSLHIPADRKSSTLSFARVTLADSALYFCALSDTVLHPAGSAVQKASSSGSRFQGNQERA</sequence>
<evidence type="ECO:0000313" key="11">
    <source>
        <dbReference type="Proteomes" id="UP000694545"/>
    </source>
</evidence>
<dbReference type="SUPFAM" id="SSF48726">
    <property type="entry name" value="Immunoglobulin"/>
    <property type="match status" value="1"/>
</dbReference>
<evidence type="ECO:0000256" key="5">
    <source>
        <dbReference type="ARBA" id="ARBA00023136"/>
    </source>
</evidence>
<reference evidence="10" key="1">
    <citation type="submission" date="2025-08" db="UniProtKB">
        <authorList>
            <consortium name="Ensembl"/>
        </authorList>
    </citation>
    <scope>IDENTIFICATION</scope>
</reference>
<proteinExistence type="predicted"/>
<organism evidence="10 11">
    <name type="scientific">Varanus komodoensis</name>
    <name type="common">Komodo dragon</name>
    <dbReference type="NCBI Taxonomy" id="61221"/>
    <lineage>
        <taxon>Eukaryota</taxon>
        <taxon>Metazoa</taxon>
        <taxon>Chordata</taxon>
        <taxon>Craniata</taxon>
        <taxon>Vertebrata</taxon>
        <taxon>Euteleostomi</taxon>
        <taxon>Lepidosauria</taxon>
        <taxon>Squamata</taxon>
        <taxon>Bifurcata</taxon>
        <taxon>Unidentata</taxon>
        <taxon>Episquamata</taxon>
        <taxon>Toxicofera</taxon>
        <taxon>Anguimorpha</taxon>
        <taxon>Paleoanguimorpha</taxon>
        <taxon>Varanoidea</taxon>
        <taxon>Varanidae</taxon>
        <taxon>Varanus</taxon>
    </lineage>
</organism>
<keyword evidence="7" id="KW-0325">Glycoprotein</keyword>
<dbReference type="GO" id="GO:0005886">
    <property type="term" value="C:plasma membrane"/>
    <property type="evidence" value="ECO:0007669"/>
    <property type="project" value="UniProtKB-SubCell"/>
</dbReference>
<evidence type="ECO:0000313" key="10">
    <source>
        <dbReference type="Ensembl" id="ENSVKKP00000018286.1"/>
    </source>
</evidence>
<dbReference type="OMA" id="DYIMWYQ"/>
<evidence type="ECO:0000256" key="7">
    <source>
        <dbReference type="ARBA" id="ARBA00023180"/>
    </source>
</evidence>
<protein>
    <recommendedName>
        <fullName evidence="9">Ig-like domain-containing protein</fullName>
    </recommendedName>
</protein>
<feature type="domain" description="Ig-like" evidence="9">
    <location>
        <begin position="32"/>
        <end position="129"/>
    </location>
</feature>
<evidence type="ECO:0000256" key="2">
    <source>
        <dbReference type="ARBA" id="ARBA00022475"/>
    </source>
</evidence>
<evidence type="ECO:0000256" key="1">
    <source>
        <dbReference type="ARBA" id="ARBA00004236"/>
    </source>
</evidence>
<dbReference type="InterPro" id="IPR013783">
    <property type="entry name" value="Ig-like_fold"/>
</dbReference>
<evidence type="ECO:0000259" key="9">
    <source>
        <dbReference type="PROSITE" id="PS50835"/>
    </source>
</evidence>
<keyword evidence="3 8" id="KW-0732">Signal</keyword>
<keyword evidence="4" id="KW-0391">Immunity</keyword>
<keyword evidence="2" id="KW-1003">Cell membrane</keyword>
<evidence type="ECO:0000256" key="4">
    <source>
        <dbReference type="ARBA" id="ARBA00022859"/>
    </source>
</evidence>
<dbReference type="Pfam" id="PF07686">
    <property type="entry name" value="V-set"/>
    <property type="match status" value="1"/>
</dbReference>
<keyword evidence="5" id="KW-0472">Membrane</keyword>
<dbReference type="Gene3D" id="2.60.40.10">
    <property type="entry name" value="Immunoglobulins"/>
    <property type="match status" value="1"/>
</dbReference>
<dbReference type="GO" id="GO:0009617">
    <property type="term" value="P:response to bacterium"/>
    <property type="evidence" value="ECO:0007669"/>
    <property type="project" value="TreeGrafter"/>
</dbReference>
<name>A0A8D2L7Z1_VARKO</name>
<evidence type="ECO:0000256" key="6">
    <source>
        <dbReference type="ARBA" id="ARBA00023157"/>
    </source>
</evidence>
<evidence type="ECO:0000256" key="8">
    <source>
        <dbReference type="SAM" id="SignalP"/>
    </source>
</evidence>
<feature type="signal peptide" evidence="8">
    <location>
        <begin position="1"/>
        <end position="22"/>
    </location>
</feature>
<accession>A0A8D2L7Z1</accession>
<dbReference type="PROSITE" id="PS50835">
    <property type="entry name" value="IG_LIKE"/>
    <property type="match status" value="1"/>
</dbReference>
<dbReference type="AlphaFoldDB" id="A0A8D2L7Z1"/>
<dbReference type="InterPro" id="IPR013106">
    <property type="entry name" value="Ig_V-set"/>
</dbReference>
<dbReference type="InterPro" id="IPR036179">
    <property type="entry name" value="Ig-like_dom_sf"/>
</dbReference>
<dbReference type="Proteomes" id="UP000694545">
    <property type="component" value="Unplaced"/>
</dbReference>
<dbReference type="InterPro" id="IPR007110">
    <property type="entry name" value="Ig-like_dom"/>
</dbReference>
<dbReference type="InterPro" id="IPR052051">
    <property type="entry name" value="TCR_complex_component"/>
</dbReference>
<reference evidence="10" key="2">
    <citation type="submission" date="2025-09" db="UniProtKB">
        <authorList>
            <consortium name="Ensembl"/>
        </authorList>
    </citation>
    <scope>IDENTIFICATION</scope>
</reference>
<comment type="subcellular location">
    <subcellularLocation>
        <location evidence="1">Cell membrane</location>
    </subcellularLocation>
</comment>
<dbReference type="Ensembl" id="ENSVKKT00000018748.1">
    <property type="protein sequence ID" value="ENSVKKP00000018286.1"/>
    <property type="gene ID" value="ENSVKKG00000012464.1"/>
</dbReference>
<evidence type="ECO:0000256" key="3">
    <source>
        <dbReference type="ARBA" id="ARBA00022729"/>
    </source>
</evidence>
<feature type="chain" id="PRO_5034242054" description="Ig-like domain-containing protein" evidence="8">
    <location>
        <begin position="23"/>
        <end position="141"/>
    </location>
</feature>
<dbReference type="GO" id="GO:0002376">
    <property type="term" value="P:immune system process"/>
    <property type="evidence" value="ECO:0007669"/>
    <property type="project" value="UniProtKB-KW"/>
</dbReference>
<dbReference type="PANTHER" id="PTHR19433">
    <property type="entry name" value="T-CELL RECEPTOR ALPHA CHAIN V REGION-RELATED"/>
    <property type="match status" value="1"/>
</dbReference>
<dbReference type="PANTHER" id="PTHR19433:SF111">
    <property type="entry name" value="T CELL RECEPTOR ALPHA VARIABLE 4"/>
    <property type="match status" value="1"/>
</dbReference>
<keyword evidence="6" id="KW-1015">Disulfide bond</keyword>
<keyword evidence="11" id="KW-1185">Reference proteome</keyword>